<feature type="region of interest" description="Disordered" evidence="1">
    <location>
        <begin position="401"/>
        <end position="480"/>
    </location>
</feature>
<sequence>MRARLLLVPLFSVLVGTAAGAGLERRADESSSSESPKTSATNDAKTTTASASRSSSSDDSKTTSSSKTSDADVVVTSTKTVTGDVETVTSKTTVGSTKTVTVTSTKTKFETDTTTASGDVETSIVMVTTTVAGNAKRAVPEIPAATTAPAVLDGAFDLVRLAKRATSTEVVETTVAGKTTTVWETQSDEATSTKVVETEITSKVTITKNPDAASTTTITSTQTETSLNVSTDVVTRTTTASSGASSTSSTGSGNSDGGNSGSNSGSDSGLSTGAKAGIGAGVGVAGLVLIIGLAWFCIRKRRDGADHDHDDLFPASEVPVGAGGARASTHTATISHASISHQPSMSQSTAGGVYPTPARSPTFPNVAPEGYRGTAMGDGRAGYAKPEPYGAGYAKPEPYGSAYTRTSTGPSSMGSVQDAYAPPNRTSTYDSARGHEVDPANIGVASTSPVPHQYGTSGSRFSEMETNEQPYRPPYMDNVR</sequence>
<evidence type="ECO:0000313" key="4">
    <source>
        <dbReference type="EMBL" id="KAF9756745.1"/>
    </source>
</evidence>
<dbReference type="AlphaFoldDB" id="A0A8H7NJB5"/>
<comment type="caution">
    <text evidence="4">The sequence shown here is derived from an EMBL/GenBank/DDBJ whole genome shotgun (WGS) entry which is preliminary data.</text>
</comment>
<protein>
    <recommendedName>
        <fullName evidence="6">Mid2 domain-containing protein</fullName>
    </recommendedName>
</protein>
<reference evidence="4" key="1">
    <citation type="submission" date="2020-10" db="EMBL/GenBank/DDBJ databases">
        <title>High-Quality Genome Resource of Clonostachys rosea strain S41 by Oxford Nanopore Long-Read Sequencing.</title>
        <authorList>
            <person name="Wang H."/>
        </authorList>
    </citation>
    <scope>NUCLEOTIDE SEQUENCE</scope>
    <source>
        <strain evidence="4">S41</strain>
    </source>
</reference>
<dbReference type="Proteomes" id="UP000616885">
    <property type="component" value="Unassembled WGS sequence"/>
</dbReference>
<gene>
    <name evidence="4" type="ORF">IM811_007689</name>
</gene>
<feature type="compositionally biased region" description="Polar residues" evidence="1">
    <location>
        <begin position="403"/>
        <end position="415"/>
    </location>
</feature>
<evidence type="ECO:0008006" key="6">
    <source>
        <dbReference type="Google" id="ProtNLM"/>
    </source>
</evidence>
<feature type="compositionally biased region" description="Low complexity" evidence="1">
    <location>
        <begin position="237"/>
        <end position="253"/>
    </location>
</feature>
<name>A0A8H7NJB5_BIOOC</name>
<evidence type="ECO:0000256" key="3">
    <source>
        <dbReference type="SAM" id="SignalP"/>
    </source>
</evidence>
<evidence type="ECO:0000256" key="2">
    <source>
        <dbReference type="SAM" id="Phobius"/>
    </source>
</evidence>
<proteinExistence type="predicted"/>
<dbReference type="EMBL" id="JADCTT010000002">
    <property type="protein sequence ID" value="KAF9756745.1"/>
    <property type="molecule type" value="Genomic_DNA"/>
</dbReference>
<feature type="signal peptide" evidence="3">
    <location>
        <begin position="1"/>
        <end position="20"/>
    </location>
</feature>
<feature type="compositionally biased region" description="Polar residues" evidence="1">
    <location>
        <begin position="444"/>
        <end position="460"/>
    </location>
</feature>
<feature type="region of interest" description="Disordered" evidence="1">
    <location>
        <begin position="210"/>
        <end position="269"/>
    </location>
</feature>
<feature type="compositionally biased region" description="Polar residues" evidence="1">
    <location>
        <begin position="227"/>
        <end position="236"/>
    </location>
</feature>
<organism evidence="4 5">
    <name type="scientific">Bionectria ochroleuca</name>
    <name type="common">Gliocladium roseum</name>
    <dbReference type="NCBI Taxonomy" id="29856"/>
    <lineage>
        <taxon>Eukaryota</taxon>
        <taxon>Fungi</taxon>
        <taxon>Dikarya</taxon>
        <taxon>Ascomycota</taxon>
        <taxon>Pezizomycotina</taxon>
        <taxon>Sordariomycetes</taxon>
        <taxon>Hypocreomycetidae</taxon>
        <taxon>Hypocreales</taxon>
        <taxon>Bionectriaceae</taxon>
        <taxon>Clonostachys</taxon>
    </lineage>
</organism>
<evidence type="ECO:0000313" key="5">
    <source>
        <dbReference type="Proteomes" id="UP000616885"/>
    </source>
</evidence>
<evidence type="ECO:0000256" key="1">
    <source>
        <dbReference type="SAM" id="MobiDB-lite"/>
    </source>
</evidence>
<feature type="region of interest" description="Disordered" evidence="1">
    <location>
        <begin position="22"/>
        <end position="73"/>
    </location>
</feature>
<keyword evidence="2" id="KW-0812">Transmembrane</keyword>
<feature type="compositionally biased region" description="Polar residues" evidence="1">
    <location>
        <begin position="338"/>
        <end position="350"/>
    </location>
</feature>
<keyword evidence="2" id="KW-0472">Membrane</keyword>
<feature type="chain" id="PRO_5034626655" description="Mid2 domain-containing protein" evidence="3">
    <location>
        <begin position="21"/>
        <end position="480"/>
    </location>
</feature>
<feature type="compositionally biased region" description="Low complexity" evidence="1">
    <location>
        <begin position="214"/>
        <end position="226"/>
    </location>
</feature>
<feature type="compositionally biased region" description="Low complexity" evidence="1">
    <location>
        <begin position="44"/>
        <end position="55"/>
    </location>
</feature>
<feature type="transmembrane region" description="Helical" evidence="2">
    <location>
        <begin position="276"/>
        <end position="298"/>
    </location>
</feature>
<accession>A0A8H7NJB5</accession>
<keyword evidence="2" id="KW-1133">Transmembrane helix</keyword>
<feature type="region of interest" description="Disordered" evidence="1">
    <location>
        <begin position="338"/>
        <end position="373"/>
    </location>
</feature>
<keyword evidence="3" id="KW-0732">Signal</keyword>
<feature type="compositionally biased region" description="Low complexity" evidence="1">
    <location>
        <begin position="62"/>
        <end position="73"/>
    </location>
</feature>